<dbReference type="RefSeq" id="WP_160626025.1">
    <property type="nucleotide sequence ID" value="NZ_CP047593.1"/>
</dbReference>
<dbReference type="Gene3D" id="2.160.20.10">
    <property type="entry name" value="Single-stranded right-handed beta-helix, Pectin lyase-like"/>
    <property type="match status" value="1"/>
</dbReference>
<sequence length="755" mass="82275">MKRNLERFFCAVLAWLFLATGPGRAGCLMGSIDVAGDRSVVSVEVGCTNTLSEPYVLEHMPTLQGSSWRPVTTNHLQSPGGRLVHAGSSVGSSGFYRVRSGQVDELLLVNDDFDGNGDVTGSILERDVQRGGWESSVSLQVEDGRLTSSSSLQYASVELPPISPYGIVKITADYVSQDNNYWLGMGFAARSGGLHDSTNSGPWFNVRGNGAVSLFGGSGMSNRMSSAVAPPGRCEIMMEYNVLTQSATLSIGGVVVFDEVPVVNLVEPDLSWFTVEFEEDTATAGHSLDNVRVEYLPRPRPLRSLDTTQLIQVTDTSVSGIQQALYDAKALSTASDPVRLSIPQGTYTFKAPASNGQCVFQIDGLDYTVIDWNGSSVFLEDPLKGFMKLYAANHVIVQNLDSVDYSVLPFAQGSVVAVDHTARTVDVQIDAGFPHPTNAVFLLGVDGGEEMRWGHLVDPNVPGKHKENSSLHYWFTNVVHLSGSTFRYSMQADTTGHFEISDRFVDLPRFSNQLFNLGRAKQTTLKNITAYSCGNFFASGWYLNACNFLNVKVLIKPGRLKSVNGDCVTGTEWVPGPWIENCVFEGAGDDICHQKDARGVYVSGNVMKNSRRYGVWLNGSEYAVIQNNRIEGLSGESITGHIEYNTSGFASRNVIVLGNTIADFSPQYVFQLTPRKHPAGISLYGQLAHALPGIHNTEWRIIGNSILDWKRTAISVGYSGQIGIYDNIISAPVYDPDITATNEVLIYDSIQVVVE</sequence>
<keyword evidence="4" id="KW-1185">Reference proteome</keyword>
<feature type="domain" description="Right handed beta helix" evidence="2">
    <location>
        <begin position="564"/>
        <end position="662"/>
    </location>
</feature>
<gene>
    <name evidence="3" type="ORF">GT409_00510</name>
</gene>
<keyword evidence="1" id="KW-0732">Signal</keyword>
<proteinExistence type="predicted"/>
<evidence type="ECO:0000313" key="4">
    <source>
        <dbReference type="Proteomes" id="UP000464954"/>
    </source>
</evidence>
<reference evidence="3 4" key="1">
    <citation type="submission" date="2020-01" db="EMBL/GenBank/DDBJ databases">
        <title>Ponticoccus aerotolerans gen. nov., sp. nov., an anaerobic bacterium and proposal of Ponticoccusceae fam. nov., Ponticoccusles ord. nov. and Ponticoccuse classis nov. in the phylum Kiritimatiellaeota.</title>
        <authorList>
            <person name="Zhou L.Y."/>
            <person name="Du Z.J."/>
        </authorList>
    </citation>
    <scope>NUCLEOTIDE SEQUENCE [LARGE SCALE GENOMIC DNA]</scope>
    <source>
        <strain evidence="3 4">S-5007</strain>
    </source>
</reference>
<dbReference type="SUPFAM" id="SSF51126">
    <property type="entry name" value="Pectin lyase-like"/>
    <property type="match status" value="1"/>
</dbReference>
<evidence type="ECO:0000259" key="2">
    <source>
        <dbReference type="Pfam" id="PF13229"/>
    </source>
</evidence>
<dbReference type="InterPro" id="IPR039448">
    <property type="entry name" value="Beta_helix"/>
</dbReference>
<dbReference type="Proteomes" id="UP000464954">
    <property type="component" value="Chromosome"/>
</dbReference>
<evidence type="ECO:0000256" key="1">
    <source>
        <dbReference type="SAM" id="SignalP"/>
    </source>
</evidence>
<dbReference type="Pfam" id="PF13229">
    <property type="entry name" value="Beta_helix"/>
    <property type="match status" value="1"/>
</dbReference>
<dbReference type="InterPro" id="IPR006626">
    <property type="entry name" value="PbH1"/>
</dbReference>
<dbReference type="EMBL" id="CP047593">
    <property type="protein sequence ID" value="QHI67991.1"/>
    <property type="molecule type" value="Genomic_DNA"/>
</dbReference>
<dbReference type="KEGG" id="taer:GT409_00510"/>
<evidence type="ECO:0000313" key="3">
    <source>
        <dbReference type="EMBL" id="QHI67991.1"/>
    </source>
</evidence>
<accession>A0A6P1M2C1</accession>
<name>A0A6P1M2C1_9BACT</name>
<feature type="signal peptide" evidence="1">
    <location>
        <begin position="1"/>
        <end position="25"/>
    </location>
</feature>
<dbReference type="SMART" id="SM00710">
    <property type="entry name" value="PbH1"/>
    <property type="match status" value="5"/>
</dbReference>
<dbReference type="AlphaFoldDB" id="A0A6P1M2C1"/>
<organism evidence="3 4">
    <name type="scientific">Tichowtungia aerotolerans</name>
    <dbReference type="NCBI Taxonomy" id="2697043"/>
    <lineage>
        <taxon>Bacteria</taxon>
        <taxon>Pseudomonadati</taxon>
        <taxon>Kiritimatiellota</taxon>
        <taxon>Tichowtungiia</taxon>
        <taxon>Tichowtungiales</taxon>
        <taxon>Tichowtungiaceae</taxon>
        <taxon>Tichowtungia</taxon>
    </lineage>
</organism>
<dbReference type="InterPro" id="IPR012334">
    <property type="entry name" value="Pectin_lyas_fold"/>
</dbReference>
<dbReference type="InterPro" id="IPR011050">
    <property type="entry name" value="Pectin_lyase_fold/virulence"/>
</dbReference>
<feature type="chain" id="PRO_5026869628" description="Right handed beta helix domain-containing protein" evidence="1">
    <location>
        <begin position="26"/>
        <end position="755"/>
    </location>
</feature>
<protein>
    <recommendedName>
        <fullName evidence="2">Right handed beta helix domain-containing protein</fullName>
    </recommendedName>
</protein>